<dbReference type="KEGG" id="aagg:ETAA8_37160"/>
<feature type="domain" description="Phospholipid/glycerol acyltransferase" evidence="4">
    <location>
        <begin position="42"/>
        <end position="154"/>
    </location>
</feature>
<dbReference type="SUPFAM" id="SSF69593">
    <property type="entry name" value="Glycerol-3-phosphate (1)-acyltransferase"/>
    <property type="match status" value="1"/>
</dbReference>
<dbReference type="Proteomes" id="UP000315017">
    <property type="component" value="Chromosome"/>
</dbReference>
<evidence type="ECO:0000256" key="3">
    <source>
        <dbReference type="ARBA" id="ARBA00023315"/>
    </source>
</evidence>
<organism evidence="5 6">
    <name type="scientific">Anatilimnocola aggregata</name>
    <dbReference type="NCBI Taxonomy" id="2528021"/>
    <lineage>
        <taxon>Bacteria</taxon>
        <taxon>Pseudomonadati</taxon>
        <taxon>Planctomycetota</taxon>
        <taxon>Planctomycetia</taxon>
        <taxon>Pirellulales</taxon>
        <taxon>Pirellulaceae</taxon>
        <taxon>Anatilimnocola</taxon>
    </lineage>
</organism>
<dbReference type="GO" id="GO:0003841">
    <property type="term" value="F:1-acylglycerol-3-phosphate O-acyltransferase activity"/>
    <property type="evidence" value="ECO:0007669"/>
    <property type="project" value="TreeGrafter"/>
</dbReference>
<comment type="pathway">
    <text evidence="1">Lipid metabolism.</text>
</comment>
<name>A0A517YEF7_9BACT</name>
<protein>
    <submittedName>
        <fullName evidence="5">1-acyl-sn-glycerol-3-phosphate acyltransferase</fullName>
        <ecNumber evidence="5">2.3.1.-</ecNumber>
    </submittedName>
</protein>
<dbReference type="PANTHER" id="PTHR10434">
    <property type="entry name" value="1-ACYL-SN-GLYCEROL-3-PHOSPHATE ACYLTRANSFERASE"/>
    <property type="match status" value="1"/>
</dbReference>
<sequence length="211" mass="23557">MERSWIQHAGYDAFRNFSRVFGIVVYRLRWQGAEHFPREGGALICSNHQSYFDPVLVGLTCSRRMNYLARDTLFKNPLLAPLIRFLDAIPIDREGGGLAGLKETLRRLKAGEQVLIFPEGTRSQDGEVSSLKSGFCSVARRSKVPLVPVGLDGAYQAWPRSAKLPRLGRIAVVIGEPLSPVLIASLTDEQVVSELEGRIKECHRRARAMRA</sequence>
<dbReference type="GO" id="GO:0006654">
    <property type="term" value="P:phosphatidic acid biosynthetic process"/>
    <property type="evidence" value="ECO:0007669"/>
    <property type="project" value="TreeGrafter"/>
</dbReference>
<dbReference type="Pfam" id="PF01553">
    <property type="entry name" value="Acyltransferase"/>
    <property type="match status" value="1"/>
</dbReference>
<gene>
    <name evidence="5" type="primary">plsC_2</name>
    <name evidence="5" type="ORF">ETAA8_37160</name>
</gene>
<evidence type="ECO:0000313" key="5">
    <source>
        <dbReference type="EMBL" id="QDU28613.1"/>
    </source>
</evidence>
<dbReference type="CDD" id="cd07989">
    <property type="entry name" value="LPLAT_AGPAT-like"/>
    <property type="match status" value="1"/>
</dbReference>
<dbReference type="OrthoDB" id="9803035at2"/>
<keyword evidence="6" id="KW-1185">Reference proteome</keyword>
<dbReference type="PANTHER" id="PTHR10434:SF11">
    <property type="entry name" value="1-ACYL-SN-GLYCEROL-3-PHOSPHATE ACYLTRANSFERASE"/>
    <property type="match status" value="1"/>
</dbReference>
<dbReference type="InterPro" id="IPR002123">
    <property type="entry name" value="Plipid/glycerol_acylTrfase"/>
</dbReference>
<dbReference type="RefSeq" id="WP_145091188.1">
    <property type="nucleotide sequence ID" value="NZ_CP036274.1"/>
</dbReference>
<evidence type="ECO:0000259" key="4">
    <source>
        <dbReference type="SMART" id="SM00563"/>
    </source>
</evidence>
<evidence type="ECO:0000256" key="2">
    <source>
        <dbReference type="ARBA" id="ARBA00022679"/>
    </source>
</evidence>
<proteinExistence type="predicted"/>
<keyword evidence="3 5" id="KW-0012">Acyltransferase</keyword>
<evidence type="ECO:0000313" key="6">
    <source>
        <dbReference type="Proteomes" id="UP000315017"/>
    </source>
</evidence>
<dbReference type="EC" id="2.3.1.-" evidence="5"/>
<accession>A0A517YEF7</accession>
<evidence type="ECO:0000256" key="1">
    <source>
        <dbReference type="ARBA" id="ARBA00005189"/>
    </source>
</evidence>
<dbReference type="AlphaFoldDB" id="A0A517YEF7"/>
<dbReference type="SMART" id="SM00563">
    <property type="entry name" value="PlsC"/>
    <property type="match status" value="1"/>
</dbReference>
<keyword evidence="2 5" id="KW-0808">Transferase</keyword>
<reference evidence="5 6" key="1">
    <citation type="submission" date="2019-02" db="EMBL/GenBank/DDBJ databases">
        <title>Deep-cultivation of Planctomycetes and their phenomic and genomic characterization uncovers novel biology.</title>
        <authorList>
            <person name="Wiegand S."/>
            <person name="Jogler M."/>
            <person name="Boedeker C."/>
            <person name="Pinto D."/>
            <person name="Vollmers J."/>
            <person name="Rivas-Marin E."/>
            <person name="Kohn T."/>
            <person name="Peeters S.H."/>
            <person name="Heuer A."/>
            <person name="Rast P."/>
            <person name="Oberbeckmann S."/>
            <person name="Bunk B."/>
            <person name="Jeske O."/>
            <person name="Meyerdierks A."/>
            <person name="Storesund J.E."/>
            <person name="Kallscheuer N."/>
            <person name="Luecker S."/>
            <person name="Lage O.M."/>
            <person name="Pohl T."/>
            <person name="Merkel B.J."/>
            <person name="Hornburger P."/>
            <person name="Mueller R.-W."/>
            <person name="Bruemmer F."/>
            <person name="Labrenz M."/>
            <person name="Spormann A.M."/>
            <person name="Op den Camp H."/>
            <person name="Overmann J."/>
            <person name="Amann R."/>
            <person name="Jetten M.S.M."/>
            <person name="Mascher T."/>
            <person name="Medema M.H."/>
            <person name="Devos D.P."/>
            <person name="Kaster A.-K."/>
            <person name="Ovreas L."/>
            <person name="Rohde M."/>
            <person name="Galperin M.Y."/>
            <person name="Jogler C."/>
        </authorList>
    </citation>
    <scope>NUCLEOTIDE SEQUENCE [LARGE SCALE GENOMIC DNA]</scope>
    <source>
        <strain evidence="5 6">ETA_A8</strain>
    </source>
</reference>
<dbReference type="EMBL" id="CP036274">
    <property type="protein sequence ID" value="QDU28613.1"/>
    <property type="molecule type" value="Genomic_DNA"/>
</dbReference>